<dbReference type="RefSeq" id="WP_307184946.1">
    <property type="nucleotide sequence ID" value="NZ_JAUTBA010000001.1"/>
</dbReference>
<evidence type="ECO:0000256" key="1">
    <source>
        <dbReference type="SAM" id="MobiDB-lite"/>
    </source>
</evidence>
<proteinExistence type="predicted"/>
<reference evidence="2 3" key="1">
    <citation type="submission" date="2023-07" db="EMBL/GenBank/DDBJ databases">
        <title>Functional and genomic diversity of the sorghum phyllosphere microbiome.</title>
        <authorList>
            <person name="Shade A."/>
        </authorList>
    </citation>
    <scope>NUCLEOTIDE SEQUENCE [LARGE SCALE GENOMIC DNA]</scope>
    <source>
        <strain evidence="2 3">SORGH_AS_0892</strain>
    </source>
</reference>
<keyword evidence="3" id="KW-1185">Reference proteome</keyword>
<name>A0ABU0U242_9SPHI</name>
<gene>
    <name evidence="2" type="ORF">QE382_001016</name>
</gene>
<organism evidence="2 3">
    <name type="scientific">Sphingobacterium zeae</name>
    <dbReference type="NCBI Taxonomy" id="1776859"/>
    <lineage>
        <taxon>Bacteria</taxon>
        <taxon>Pseudomonadati</taxon>
        <taxon>Bacteroidota</taxon>
        <taxon>Sphingobacteriia</taxon>
        <taxon>Sphingobacteriales</taxon>
        <taxon>Sphingobacteriaceae</taxon>
        <taxon>Sphingobacterium</taxon>
    </lineage>
</organism>
<comment type="caution">
    <text evidence="2">The sequence shown here is derived from an EMBL/GenBank/DDBJ whole genome shotgun (WGS) entry which is preliminary data.</text>
</comment>
<evidence type="ECO:0000313" key="2">
    <source>
        <dbReference type="EMBL" id="MDQ1149032.1"/>
    </source>
</evidence>
<accession>A0ABU0U242</accession>
<dbReference type="Proteomes" id="UP001244640">
    <property type="component" value="Unassembled WGS sequence"/>
</dbReference>
<sequence>MAPSFVVTVPPLRSGAKIGSLQTNFQAFCSYLFHFVLNCLEGWEILFRMGSPGAILQGRMADKRSSGRVTGERQLRSGGMAREAQVCGRHAAGDYSKVSCPGFIK</sequence>
<protein>
    <submittedName>
        <fullName evidence="2">Uncharacterized protein</fullName>
    </submittedName>
</protein>
<evidence type="ECO:0000313" key="3">
    <source>
        <dbReference type="Proteomes" id="UP001244640"/>
    </source>
</evidence>
<feature type="region of interest" description="Disordered" evidence="1">
    <location>
        <begin position="61"/>
        <end position="81"/>
    </location>
</feature>
<dbReference type="EMBL" id="JAUTBA010000001">
    <property type="protein sequence ID" value="MDQ1149032.1"/>
    <property type="molecule type" value="Genomic_DNA"/>
</dbReference>
<feature type="compositionally biased region" description="Basic and acidic residues" evidence="1">
    <location>
        <begin position="61"/>
        <end position="75"/>
    </location>
</feature>